<dbReference type="EMBL" id="JANDBC010000003">
    <property type="protein sequence ID" value="MCP9292759.1"/>
    <property type="molecule type" value="Genomic_DNA"/>
</dbReference>
<feature type="domain" description="PpiC" evidence="7">
    <location>
        <begin position="119"/>
        <end position="235"/>
    </location>
</feature>
<name>A0A9X2L5J8_9BACT</name>
<proteinExistence type="predicted"/>
<comment type="caution">
    <text evidence="8">The sequence shown here is derived from an EMBL/GenBank/DDBJ whole genome shotgun (WGS) entry which is preliminary data.</text>
</comment>
<comment type="catalytic activity">
    <reaction evidence="1">
        <text>[protein]-peptidylproline (omega=180) = [protein]-peptidylproline (omega=0)</text>
        <dbReference type="Rhea" id="RHEA:16237"/>
        <dbReference type="Rhea" id="RHEA-COMP:10747"/>
        <dbReference type="Rhea" id="RHEA-COMP:10748"/>
        <dbReference type="ChEBI" id="CHEBI:83833"/>
        <dbReference type="ChEBI" id="CHEBI:83834"/>
        <dbReference type="EC" id="5.2.1.8"/>
    </reaction>
</comment>
<dbReference type="SUPFAM" id="SSF109998">
    <property type="entry name" value="Triger factor/SurA peptide-binding domain-like"/>
    <property type="match status" value="1"/>
</dbReference>
<gene>
    <name evidence="8" type="ORF">NM125_14310</name>
</gene>
<keyword evidence="3 6" id="KW-0732">Signal</keyword>
<feature type="signal peptide" evidence="6">
    <location>
        <begin position="1"/>
        <end position="21"/>
    </location>
</feature>
<evidence type="ECO:0000259" key="7">
    <source>
        <dbReference type="Pfam" id="PF13145"/>
    </source>
</evidence>
<feature type="chain" id="PRO_5040797599" description="peptidylprolyl isomerase" evidence="6">
    <location>
        <begin position="22"/>
        <end position="303"/>
    </location>
</feature>
<dbReference type="Proteomes" id="UP001139125">
    <property type="component" value="Unassembled WGS sequence"/>
</dbReference>
<keyword evidence="4" id="KW-0697">Rotamase</keyword>
<evidence type="ECO:0000256" key="5">
    <source>
        <dbReference type="ARBA" id="ARBA00023235"/>
    </source>
</evidence>
<reference evidence="8" key="1">
    <citation type="submission" date="2022-06" db="EMBL/GenBank/DDBJ databases">
        <title>Gracilimonas sp. CAU 1638 isolated from sea sediment.</title>
        <authorList>
            <person name="Kim W."/>
        </authorList>
    </citation>
    <scope>NUCLEOTIDE SEQUENCE</scope>
    <source>
        <strain evidence="8">CAU 1638</strain>
    </source>
</reference>
<evidence type="ECO:0000256" key="3">
    <source>
        <dbReference type="ARBA" id="ARBA00022729"/>
    </source>
</evidence>
<dbReference type="Pfam" id="PF13145">
    <property type="entry name" value="Rotamase_2"/>
    <property type="match status" value="1"/>
</dbReference>
<keyword evidence="5 8" id="KW-0413">Isomerase</keyword>
<sequence length="303" mass="35478">MVNIRSIFLFTSLLLLVSACKQDTGSEPVVLAEVGTQQLTKEAAKAEIPSHIFESDSISAYLNYRDEWVRRQVILQEAERLNFTQRKGVQEKLQRIREEYILQAVQDYIITEFEGDTDVSEQEARNYYQQNKDKFTLDERYVRYRHLIARSNSDAERAKRDLMRGIEWETVAQEYSKYPDLKIRESERFWPISIAGGDISMLNRYLNIIGPSEISPTYRSGNEYHFVQLLDERPQGDHPDLDWLIGQIEEWLTLEKRKRAFNTYVKNLYLQGQANNEIKIHNVINETNTAVDDSTVSLNQINQ</sequence>
<dbReference type="AlphaFoldDB" id="A0A9X2L5J8"/>
<evidence type="ECO:0000256" key="2">
    <source>
        <dbReference type="ARBA" id="ARBA00013194"/>
    </source>
</evidence>
<dbReference type="PANTHER" id="PTHR47245:SF1">
    <property type="entry name" value="FOLDASE PROTEIN PRSA"/>
    <property type="match status" value="1"/>
</dbReference>
<evidence type="ECO:0000256" key="6">
    <source>
        <dbReference type="SAM" id="SignalP"/>
    </source>
</evidence>
<evidence type="ECO:0000313" key="8">
    <source>
        <dbReference type="EMBL" id="MCP9292759.1"/>
    </source>
</evidence>
<evidence type="ECO:0000256" key="1">
    <source>
        <dbReference type="ARBA" id="ARBA00000971"/>
    </source>
</evidence>
<accession>A0A9X2L5J8</accession>
<evidence type="ECO:0000313" key="9">
    <source>
        <dbReference type="Proteomes" id="UP001139125"/>
    </source>
</evidence>
<dbReference type="GO" id="GO:0003755">
    <property type="term" value="F:peptidyl-prolyl cis-trans isomerase activity"/>
    <property type="evidence" value="ECO:0007669"/>
    <property type="project" value="UniProtKB-KW"/>
</dbReference>
<dbReference type="InterPro" id="IPR000297">
    <property type="entry name" value="PPIase_PpiC"/>
</dbReference>
<dbReference type="InterPro" id="IPR027304">
    <property type="entry name" value="Trigger_fact/SurA_dom_sf"/>
</dbReference>
<organism evidence="8 9">
    <name type="scientific">Gracilimonas sediminicola</name>
    <dbReference type="NCBI Taxonomy" id="2952158"/>
    <lineage>
        <taxon>Bacteria</taxon>
        <taxon>Pseudomonadati</taxon>
        <taxon>Balneolota</taxon>
        <taxon>Balneolia</taxon>
        <taxon>Balneolales</taxon>
        <taxon>Balneolaceae</taxon>
        <taxon>Gracilimonas</taxon>
    </lineage>
</organism>
<dbReference type="InterPro" id="IPR050245">
    <property type="entry name" value="PrsA_foldase"/>
</dbReference>
<evidence type="ECO:0000256" key="4">
    <source>
        <dbReference type="ARBA" id="ARBA00023110"/>
    </source>
</evidence>
<keyword evidence="9" id="KW-1185">Reference proteome</keyword>
<dbReference type="Gene3D" id="6.10.140.970">
    <property type="match status" value="1"/>
</dbReference>
<dbReference type="RefSeq" id="WP_255135657.1">
    <property type="nucleotide sequence ID" value="NZ_JANDBC010000003.1"/>
</dbReference>
<protein>
    <recommendedName>
        <fullName evidence="2">peptidylprolyl isomerase</fullName>
        <ecNumber evidence="2">5.2.1.8</ecNumber>
    </recommendedName>
</protein>
<dbReference type="PROSITE" id="PS51257">
    <property type="entry name" value="PROKAR_LIPOPROTEIN"/>
    <property type="match status" value="1"/>
</dbReference>
<dbReference type="PANTHER" id="PTHR47245">
    <property type="entry name" value="PEPTIDYLPROLYL ISOMERASE"/>
    <property type="match status" value="1"/>
</dbReference>
<dbReference type="EC" id="5.2.1.8" evidence="2"/>